<name>A0A2V0P0Q0_9CHLO</name>
<feature type="compositionally biased region" description="Low complexity" evidence="1">
    <location>
        <begin position="31"/>
        <end position="54"/>
    </location>
</feature>
<dbReference type="InParanoid" id="A0A2V0P0Q0"/>
<feature type="compositionally biased region" description="Acidic residues" evidence="1">
    <location>
        <begin position="169"/>
        <end position="191"/>
    </location>
</feature>
<gene>
    <name evidence="2" type="ORF">Rsub_03068</name>
</gene>
<feature type="region of interest" description="Disordered" evidence="1">
    <location>
        <begin position="14"/>
        <end position="67"/>
    </location>
</feature>
<evidence type="ECO:0000313" key="3">
    <source>
        <dbReference type="Proteomes" id="UP000247498"/>
    </source>
</evidence>
<evidence type="ECO:0000313" key="2">
    <source>
        <dbReference type="EMBL" id="GBF90767.1"/>
    </source>
</evidence>
<feature type="region of interest" description="Disordered" evidence="1">
    <location>
        <begin position="164"/>
        <end position="197"/>
    </location>
</feature>
<proteinExistence type="predicted"/>
<dbReference type="AlphaFoldDB" id="A0A2V0P0Q0"/>
<reference evidence="2 3" key="1">
    <citation type="journal article" date="2018" name="Sci. Rep.">
        <title>Raphidocelis subcapitata (=Pseudokirchneriella subcapitata) provides an insight into genome evolution and environmental adaptations in the Sphaeropleales.</title>
        <authorList>
            <person name="Suzuki S."/>
            <person name="Yamaguchi H."/>
            <person name="Nakajima N."/>
            <person name="Kawachi M."/>
        </authorList>
    </citation>
    <scope>NUCLEOTIDE SEQUENCE [LARGE SCALE GENOMIC DNA]</scope>
    <source>
        <strain evidence="2 3">NIES-35</strain>
    </source>
</reference>
<keyword evidence="3" id="KW-1185">Reference proteome</keyword>
<protein>
    <submittedName>
        <fullName evidence="2">Uncharacterized protein</fullName>
    </submittedName>
</protein>
<sequence>MPPKRPQRVVEFVDLVSDEPEGSPLPEARSGGATTPAPRSPPSASAAGGLSSGRRPGRPQAASLSLGKDGRLNAVTIPRHVMRTLFPGAGARFKFGLRVFIDGAPYGGRFPTEAMTSRYNTAVRRESFRLMTELAGLRLLGWRAGAGPVALDLLLGSAEAPAAMAEGQAEAEADGEGEDSDERAGTEEEAGGEAAARDDWPCCRRRRRKGASCGCGRAEGEG</sequence>
<dbReference type="Proteomes" id="UP000247498">
    <property type="component" value="Unassembled WGS sequence"/>
</dbReference>
<dbReference type="EMBL" id="BDRX01000019">
    <property type="protein sequence ID" value="GBF90767.1"/>
    <property type="molecule type" value="Genomic_DNA"/>
</dbReference>
<comment type="caution">
    <text evidence="2">The sequence shown here is derived from an EMBL/GenBank/DDBJ whole genome shotgun (WGS) entry which is preliminary data.</text>
</comment>
<organism evidence="2 3">
    <name type="scientific">Raphidocelis subcapitata</name>
    <dbReference type="NCBI Taxonomy" id="307507"/>
    <lineage>
        <taxon>Eukaryota</taxon>
        <taxon>Viridiplantae</taxon>
        <taxon>Chlorophyta</taxon>
        <taxon>core chlorophytes</taxon>
        <taxon>Chlorophyceae</taxon>
        <taxon>CS clade</taxon>
        <taxon>Sphaeropleales</taxon>
        <taxon>Selenastraceae</taxon>
        <taxon>Raphidocelis</taxon>
    </lineage>
</organism>
<accession>A0A2V0P0Q0</accession>
<evidence type="ECO:0000256" key="1">
    <source>
        <dbReference type="SAM" id="MobiDB-lite"/>
    </source>
</evidence>